<feature type="compositionally biased region" description="Gly residues" evidence="1">
    <location>
        <begin position="1"/>
        <end position="21"/>
    </location>
</feature>
<feature type="region of interest" description="Disordered" evidence="1">
    <location>
        <begin position="68"/>
        <end position="93"/>
    </location>
</feature>
<dbReference type="AlphaFoldDB" id="A0AAV2KF99"/>
<organism evidence="2 3">
    <name type="scientific">Knipowitschia caucasica</name>
    <name type="common">Caucasian dwarf goby</name>
    <name type="synonym">Pomatoschistus caucasicus</name>
    <dbReference type="NCBI Taxonomy" id="637954"/>
    <lineage>
        <taxon>Eukaryota</taxon>
        <taxon>Metazoa</taxon>
        <taxon>Chordata</taxon>
        <taxon>Craniata</taxon>
        <taxon>Vertebrata</taxon>
        <taxon>Euteleostomi</taxon>
        <taxon>Actinopterygii</taxon>
        <taxon>Neopterygii</taxon>
        <taxon>Teleostei</taxon>
        <taxon>Neoteleostei</taxon>
        <taxon>Acanthomorphata</taxon>
        <taxon>Gobiaria</taxon>
        <taxon>Gobiiformes</taxon>
        <taxon>Gobioidei</taxon>
        <taxon>Gobiidae</taxon>
        <taxon>Gobiinae</taxon>
        <taxon>Knipowitschia</taxon>
    </lineage>
</organism>
<dbReference type="Proteomes" id="UP001497482">
    <property type="component" value="Chromosome 18"/>
</dbReference>
<accession>A0AAV2KF99</accession>
<sequence>MLGGEARGRGWPGPGGVGAGGDRVLQWAQSGHRLANEHKGACCWADSDAFFSDVDFTCGCAVWFWPRSTESGPDKGSSTVRHSGTGSAHGSSRLPLLRPRAALLGLRNKDSAEQQLRRSYARLDGERRGLSSGHYVTYRSRRSRSCGLLLWTMFGTEQAGF</sequence>
<evidence type="ECO:0000256" key="1">
    <source>
        <dbReference type="SAM" id="MobiDB-lite"/>
    </source>
</evidence>
<feature type="region of interest" description="Disordered" evidence="1">
    <location>
        <begin position="1"/>
        <end position="22"/>
    </location>
</feature>
<dbReference type="EMBL" id="OZ035840">
    <property type="protein sequence ID" value="CAL1588616.1"/>
    <property type="molecule type" value="Genomic_DNA"/>
</dbReference>
<evidence type="ECO:0000313" key="3">
    <source>
        <dbReference type="Proteomes" id="UP001497482"/>
    </source>
</evidence>
<feature type="compositionally biased region" description="Polar residues" evidence="1">
    <location>
        <begin position="68"/>
        <end position="89"/>
    </location>
</feature>
<gene>
    <name evidence="2" type="ORF">KC01_LOCUS18382</name>
</gene>
<reference evidence="2 3" key="1">
    <citation type="submission" date="2024-04" db="EMBL/GenBank/DDBJ databases">
        <authorList>
            <person name="Waldvogel A.-M."/>
            <person name="Schoenle A."/>
        </authorList>
    </citation>
    <scope>NUCLEOTIDE SEQUENCE [LARGE SCALE GENOMIC DNA]</scope>
</reference>
<protein>
    <submittedName>
        <fullName evidence="2">Uncharacterized protein</fullName>
    </submittedName>
</protein>
<proteinExistence type="predicted"/>
<keyword evidence="3" id="KW-1185">Reference proteome</keyword>
<name>A0AAV2KF99_KNICA</name>
<evidence type="ECO:0000313" key="2">
    <source>
        <dbReference type="EMBL" id="CAL1588616.1"/>
    </source>
</evidence>